<keyword evidence="6" id="KW-0436">Ligase</keyword>
<dbReference type="InterPro" id="IPR002698">
    <property type="entry name" value="FTHF_cligase"/>
</dbReference>
<evidence type="ECO:0000256" key="1">
    <source>
        <dbReference type="ARBA" id="ARBA00010638"/>
    </source>
</evidence>
<keyword evidence="2 4" id="KW-0547">Nucleotide-binding</keyword>
<dbReference type="Proteomes" id="UP000477980">
    <property type="component" value="Unassembled WGS sequence"/>
</dbReference>
<dbReference type="RefSeq" id="WP_153089804.1">
    <property type="nucleotide sequence ID" value="NZ_VZAH01000074.1"/>
</dbReference>
<reference evidence="6 7" key="1">
    <citation type="submission" date="2019-09" db="EMBL/GenBank/DDBJ databases">
        <title>Distinct polysaccharide growth profiles of human intestinal Prevotella copri isolates.</title>
        <authorList>
            <person name="Fehlner-Peach H."/>
            <person name="Magnabosco C."/>
            <person name="Raghavan V."/>
            <person name="Scher J.U."/>
            <person name="Tett A."/>
            <person name="Cox L.M."/>
            <person name="Gottsegen C."/>
            <person name="Watters A."/>
            <person name="Wiltshire- Gordon J.D."/>
            <person name="Segata N."/>
            <person name="Bonneau R."/>
            <person name="Littman D.R."/>
        </authorList>
    </citation>
    <scope>NUCLEOTIDE SEQUENCE [LARGE SCALE GENOMIC DNA]</scope>
    <source>
        <strain evidence="7">iAA917</strain>
    </source>
</reference>
<dbReference type="EC" id="6.3.3.2" evidence="5"/>
<dbReference type="InterPro" id="IPR037171">
    <property type="entry name" value="NagB/RpiA_transferase-like"/>
</dbReference>
<feature type="binding site" evidence="4">
    <location>
        <begin position="132"/>
        <end position="140"/>
    </location>
    <ligand>
        <name>ATP</name>
        <dbReference type="ChEBI" id="CHEBI:30616"/>
    </ligand>
</feature>
<dbReference type="GO" id="GO:0009396">
    <property type="term" value="P:folic acid-containing compound biosynthetic process"/>
    <property type="evidence" value="ECO:0007669"/>
    <property type="project" value="TreeGrafter"/>
</dbReference>
<dbReference type="GO" id="GO:0005524">
    <property type="term" value="F:ATP binding"/>
    <property type="evidence" value="ECO:0007669"/>
    <property type="project" value="UniProtKB-KW"/>
</dbReference>
<proteinExistence type="inferred from homology"/>
<name>A0A6G1VKT6_9BACT</name>
<dbReference type="PIRSF" id="PIRSF006806">
    <property type="entry name" value="FTHF_cligase"/>
    <property type="match status" value="1"/>
</dbReference>
<comment type="catalytic activity">
    <reaction evidence="5">
        <text>(6S)-5-formyl-5,6,7,8-tetrahydrofolate + ATP = (6R)-5,10-methenyltetrahydrofolate + ADP + phosphate</text>
        <dbReference type="Rhea" id="RHEA:10488"/>
        <dbReference type="ChEBI" id="CHEBI:30616"/>
        <dbReference type="ChEBI" id="CHEBI:43474"/>
        <dbReference type="ChEBI" id="CHEBI:57455"/>
        <dbReference type="ChEBI" id="CHEBI:57457"/>
        <dbReference type="ChEBI" id="CHEBI:456216"/>
        <dbReference type="EC" id="6.3.3.2"/>
    </reaction>
</comment>
<dbReference type="EMBL" id="VZAH01000074">
    <property type="protein sequence ID" value="MQP14049.1"/>
    <property type="molecule type" value="Genomic_DNA"/>
</dbReference>
<dbReference type="Gene3D" id="3.40.50.10420">
    <property type="entry name" value="NagB/RpiA/CoA transferase-like"/>
    <property type="match status" value="1"/>
</dbReference>
<dbReference type="PANTHER" id="PTHR23407">
    <property type="entry name" value="ATPASE INHIBITOR/5-FORMYLTETRAHYDROFOLATE CYCLO-LIGASE"/>
    <property type="match status" value="1"/>
</dbReference>
<dbReference type="AlphaFoldDB" id="A0A6G1VKT6"/>
<feature type="binding site" evidence="4">
    <location>
        <begin position="3"/>
        <end position="7"/>
    </location>
    <ligand>
        <name>ATP</name>
        <dbReference type="ChEBI" id="CHEBI:30616"/>
    </ligand>
</feature>
<comment type="caution">
    <text evidence="6">The sequence shown here is derived from an EMBL/GenBank/DDBJ whole genome shotgun (WGS) entry which is preliminary data.</text>
</comment>
<keyword evidence="3 4" id="KW-0067">ATP-binding</keyword>
<feature type="binding site" evidence="4">
    <location>
        <position position="54"/>
    </location>
    <ligand>
        <name>substrate</name>
    </ligand>
</feature>
<evidence type="ECO:0000313" key="6">
    <source>
        <dbReference type="EMBL" id="MQP14049.1"/>
    </source>
</evidence>
<evidence type="ECO:0000313" key="7">
    <source>
        <dbReference type="Proteomes" id="UP000477980"/>
    </source>
</evidence>
<evidence type="ECO:0000256" key="4">
    <source>
        <dbReference type="PIRSR" id="PIRSR006806-1"/>
    </source>
</evidence>
<dbReference type="OrthoDB" id="9801938at2"/>
<accession>A0A6G1VKT6</accession>
<evidence type="ECO:0000256" key="3">
    <source>
        <dbReference type="ARBA" id="ARBA00022840"/>
    </source>
</evidence>
<comment type="cofactor">
    <cofactor evidence="5">
        <name>Mg(2+)</name>
        <dbReference type="ChEBI" id="CHEBI:18420"/>
    </cofactor>
</comment>
<dbReference type="NCBIfam" id="TIGR02727">
    <property type="entry name" value="MTHFS_bact"/>
    <property type="match status" value="1"/>
</dbReference>
<gene>
    <name evidence="6" type="ORF">F7D25_06425</name>
</gene>
<dbReference type="SUPFAM" id="SSF100950">
    <property type="entry name" value="NagB/RpiA/CoA transferase-like"/>
    <property type="match status" value="1"/>
</dbReference>
<dbReference type="GO" id="GO:0035999">
    <property type="term" value="P:tetrahydrofolate interconversion"/>
    <property type="evidence" value="ECO:0007669"/>
    <property type="project" value="TreeGrafter"/>
</dbReference>
<dbReference type="GO" id="GO:0030272">
    <property type="term" value="F:5-formyltetrahydrofolate cyclo-ligase activity"/>
    <property type="evidence" value="ECO:0007669"/>
    <property type="project" value="UniProtKB-EC"/>
</dbReference>
<protein>
    <recommendedName>
        <fullName evidence="5">5-formyltetrahydrofolate cyclo-ligase</fullName>
        <ecNumber evidence="5">6.3.3.2</ecNumber>
    </recommendedName>
</protein>
<dbReference type="PANTHER" id="PTHR23407:SF1">
    <property type="entry name" value="5-FORMYLTETRAHYDROFOLATE CYCLO-LIGASE"/>
    <property type="match status" value="1"/>
</dbReference>
<dbReference type="Pfam" id="PF01812">
    <property type="entry name" value="5-FTHF_cyc-lig"/>
    <property type="match status" value="1"/>
</dbReference>
<sequence>MNKKELRKIIRDRKRQYSSSALEELSLSVLSHLEENGHLQSAHTVMMYYSLPDEVNTHRFIDSLVACGKKVLLPEVIDDRNMVLREYSGRADLREGAYHIMEPAGTLFPPHRYSEIDVAIIPGMAFDTQGNRLGRGKAYYDRFLPKIPGAYRIGIAFPFQLLSQIPTEETDITMNAIIS</sequence>
<dbReference type="InterPro" id="IPR024185">
    <property type="entry name" value="FTHF_cligase-like_sf"/>
</dbReference>
<keyword evidence="5" id="KW-0460">Magnesium</keyword>
<evidence type="ECO:0000256" key="2">
    <source>
        <dbReference type="ARBA" id="ARBA00022741"/>
    </source>
</evidence>
<organism evidence="6 7">
    <name type="scientific">Segatella copri</name>
    <dbReference type="NCBI Taxonomy" id="165179"/>
    <lineage>
        <taxon>Bacteria</taxon>
        <taxon>Pseudomonadati</taxon>
        <taxon>Bacteroidota</taxon>
        <taxon>Bacteroidia</taxon>
        <taxon>Bacteroidales</taxon>
        <taxon>Prevotellaceae</taxon>
        <taxon>Segatella</taxon>
    </lineage>
</organism>
<dbReference type="GO" id="GO:0046872">
    <property type="term" value="F:metal ion binding"/>
    <property type="evidence" value="ECO:0007669"/>
    <property type="project" value="UniProtKB-KW"/>
</dbReference>
<keyword evidence="5" id="KW-0479">Metal-binding</keyword>
<comment type="similarity">
    <text evidence="1 5">Belongs to the 5-formyltetrahydrofolate cyclo-ligase family.</text>
</comment>
<evidence type="ECO:0000256" key="5">
    <source>
        <dbReference type="RuleBase" id="RU361279"/>
    </source>
</evidence>